<evidence type="ECO:0000259" key="1">
    <source>
        <dbReference type="PROSITE" id="PS51725"/>
    </source>
</evidence>
<dbReference type="InterPro" id="IPR007138">
    <property type="entry name" value="ABM_dom"/>
</dbReference>
<accession>A0ABX0ZE64</accession>
<feature type="domain" description="ABM" evidence="1">
    <location>
        <begin position="3"/>
        <end position="90"/>
    </location>
</feature>
<dbReference type="EMBL" id="JAATEO010000022">
    <property type="protein sequence ID" value="NJP34200.1"/>
    <property type="molecule type" value="Genomic_DNA"/>
</dbReference>
<evidence type="ECO:0000313" key="3">
    <source>
        <dbReference type="Proteomes" id="UP000783871"/>
    </source>
</evidence>
<dbReference type="RefSeq" id="WP_168002556.1">
    <property type="nucleotide sequence ID" value="NZ_JAATEO010000022.1"/>
</dbReference>
<dbReference type="SUPFAM" id="SSF54909">
    <property type="entry name" value="Dimeric alpha+beta barrel"/>
    <property type="match status" value="1"/>
</dbReference>
<dbReference type="InterPro" id="IPR011008">
    <property type="entry name" value="Dimeric_a/b-barrel"/>
</dbReference>
<dbReference type="Pfam" id="PF03992">
    <property type="entry name" value="ABM"/>
    <property type="match status" value="1"/>
</dbReference>
<protein>
    <submittedName>
        <fullName evidence="2">Antibiotic biosynthesis monooxygenase</fullName>
    </submittedName>
</protein>
<gene>
    <name evidence="2" type="ORF">HCJ94_19980</name>
</gene>
<evidence type="ECO:0000313" key="2">
    <source>
        <dbReference type="EMBL" id="NJP34200.1"/>
    </source>
</evidence>
<dbReference type="GO" id="GO:0004497">
    <property type="term" value="F:monooxygenase activity"/>
    <property type="evidence" value="ECO:0007669"/>
    <property type="project" value="UniProtKB-KW"/>
</dbReference>
<name>A0ABX0ZE64_9ACTN</name>
<proteinExistence type="predicted"/>
<keyword evidence="2" id="KW-0503">Monooxygenase</keyword>
<comment type="caution">
    <text evidence="2">The sequence shown here is derived from an EMBL/GenBank/DDBJ whole genome shotgun (WGS) entry which is preliminary data.</text>
</comment>
<dbReference type="Proteomes" id="UP000783871">
    <property type="component" value="Unassembled WGS sequence"/>
</dbReference>
<reference evidence="2 3" key="1">
    <citation type="submission" date="2020-03" db="EMBL/GenBank/DDBJ databases">
        <title>WGS of actinomycetes isolated from Thailand.</title>
        <authorList>
            <person name="Thawai C."/>
        </authorList>
    </citation>
    <scope>NUCLEOTIDE SEQUENCE [LARGE SCALE GENOMIC DNA]</scope>
    <source>
        <strain evidence="2 3">HSS6-12</strain>
    </source>
</reference>
<organism evidence="2 3">
    <name type="scientific">Micromonospora thermarum</name>
    <dbReference type="NCBI Taxonomy" id="2720024"/>
    <lineage>
        <taxon>Bacteria</taxon>
        <taxon>Bacillati</taxon>
        <taxon>Actinomycetota</taxon>
        <taxon>Actinomycetes</taxon>
        <taxon>Micromonosporales</taxon>
        <taxon>Micromonosporaceae</taxon>
        <taxon>Micromonospora</taxon>
    </lineage>
</organism>
<keyword evidence="2" id="KW-0560">Oxidoreductase</keyword>
<dbReference type="Gene3D" id="3.30.70.100">
    <property type="match status" value="1"/>
</dbReference>
<sequence>MAFGYVGSMRARPGHRAEVVAILLEAADQIASAGCSLYVVGVSETDPDLIVVSEIWQSREHHAASLRLPETRAAIERAMPMLTGEFTGQELSLVGGLGVPATLS</sequence>
<keyword evidence="3" id="KW-1185">Reference proteome</keyword>
<dbReference type="PROSITE" id="PS51725">
    <property type="entry name" value="ABM"/>
    <property type="match status" value="1"/>
</dbReference>